<reference evidence="1 2" key="1">
    <citation type="journal article" date="2018" name="Sci. Rep.">
        <title>Comparative analysis of the Pocillopora damicornis genome highlights role of immune system in coral evolution.</title>
        <authorList>
            <person name="Cunning R."/>
            <person name="Bay R.A."/>
            <person name="Gillette P."/>
            <person name="Baker A.C."/>
            <person name="Traylor-Knowles N."/>
        </authorList>
    </citation>
    <scope>NUCLEOTIDE SEQUENCE [LARGE SCALE GENOMIC DNA]</scope>
    <source>
        <strain evidence="1">RSMAS</strain>
        <tissue evidence="1">Whole animal</tissue>
    </source>
</reference>
<proteinExistence type="predicted"/>
<evidence type="ECO:0000313" key="1">
    <source>
        <dbReference type="EMBL" id="RMX53883.1"/>
    </source>
</evidence>
<protein>
    <submittedName>
        <fullName evidence="1">Uncharacterized protein</fullName>
    </submittedName>
</protein>
<dbReference type="Proteomes" id="UP000275408">
    <property type="component" value="Unassembled WGS sequence"/>
</dbReference>
<comment type="caution">
    <text evidence="1">The sequence shown here is derived from an EMBL/GenBank/DDBJ whole genome shotgun (WGS) entry which is preliminary data.</text>
</comment>
<keyword evidence="2" id="KW-1185">Reference proteome</keyword>
<name>A0A3M6UJL3_POCDA</name>
<sequence length="73" mass="8620">MVIKSNDQLDAIFCDNFSSLYIAGVLWEYDGLKTKLKSIYEEKGKQTMFRAKCRWIENDERPTNFFSNLEKSN</sequence>
<evidence type="ECO:0000313" key="2">
    <source>
        <dbReference type="Proteomes" id="UP000275408"/>
    </source>
</evidence>
<dbReference type="AlphaFoldDB" id="A0A3M6UJL3"/>
<organism evidence="1 2">
    <name type="scientific">Pocillopora damicornis</name>
    <name type="common">Cauliflower coral</name>
    <name type="synonym">Millepora damicornis</name>
    <dbReference type="NCBI Taxonomy" id="46731"/>
    <lineage>
        <taxon>Eukaryota</taxon>
        <taxon>Metazoa</taxon>
        <taxon>Cnidaria</taxon>
        <taxon>Anthozoa</taxon>
        <taxon>Hexacorallia</taxon>
        <taxon>Scleractinia</taxon>
        <taxon>Astrocoeniina</taxon>
        <taxon>Pocilloporidae</taxon>
        <taxon>Pocillopora</taxon>
    </lineage>
</organism>
<dbReference type="EMBL" id="RCHS01001386">
    <property type="protein sequence ID" value="RMX53883.1"/>
    <property type="molecule type" value="Genomic_DNA"/>
</dbReference>
<accession>A0A3M6UJL3</accession>
<gene>
    <name evidence="1" type="ORF">pdam_00022354</name>
</gene>